<dbReference type="Gene3D" id="2.160.20.10">
    <property type="entry name" value="Single-stranded right-handed beta-helix, Pectin lyase-like"/>
    <property type="match status" value="2"/>
</dbReference>
<dbReference type="OrthoDB" id="241638at2"/>
<keyword evidence="1" id="KW-0732">Signal</keyword>
<dbReference type="InterPro" id="IPR006311">
    <property type="entry name" value="TAT_signal"/>
</dbReference>
<dbReference type="RefSeq" id="WP_046770269.1">
    <property type="nucleotide sequence ID" value="NZ_LBMC01000019.1"/>
</dbReference>
<dbReference type="AlphaFoldDB" id="A0A1H2IQL7"/>
<dbReference type="EMBL" id="LT629791">
    <property type="protein sequence ID" value="SDU46352.1"/>
    <property type="molecule type" value="Genomic_DNA"/>
</dbReference>
<dbReference type="GO" id="GO:0016829">
    <property type="term" value="F:lyase activity"/>
    <property type="evidence" value="ECO:0007669"/>
    <property type="project" value="UniProtKB-KW"/>
</dbReference>
<dbReference type="Pfam" id="PF12708">
    <property type="entry name" value="Pect-lyase_RHGA_epim"/>
    <property type="match status" value="1"/>
</dbReference>
<feature type="domain" description="Rhamnogalacturonase A/B/Epimerase-like pectate lyase" evidence="2">
    <location>
        <begin position="73"/>
        <end position="280"/>
    </location>
</feature>
<gene>
    <name evidence="3" type="ORF">SAMN04488563_1922</name>
</gene>
<dbReference type="STRING" id="419479.SAMN04488563_1922"/>
<evidence type="ECO:0000256" key="1">
    <source>
        <dbReference type="SAM" id="SignalP"/>
    </source>
</evidence>
<sequence length="741" mass="79197">MSPNHPSDAPSLSRRSLLAITAGLAAAPLLPLAPARAAAAGWSESGVDPTVFGSTLTGLPADPTTVVLGSPGFTAHGDGVGDDTAALQAAVDEASRRGIANKLGDILGGARGFAHGDGGGVVLVPSGRYRLSAPIDVWDSVRIVGYGARRPVFVLGASTPGYATGTPRDLFSFRRRPFGGVLTYANNDTFGSGLVNLDIVVEPGNPNTFAVRFAGAQLCLLQDMDIHVGEGHTGIDHNANLIQRVRVFGGEIGFHAYAASAGWQTTLLDCRFEGQRGMNVRMFNDAKLVVVRSVFAGAPRAFESAVDQWQHLYVEDSHFQDVGDVAVVLNESSTIPGAADPLIRGSNQLTLLNCTAAGTRDLLLLAQTGERTRARTASSRIKELTYGLRVERALSSAESRTDGVHADVVGAAGTGWTKRILRTDVPDLPPVGEWTNVADVAASLGRTIGAGEDDLEVFQAAVDRYDTVYVPIGQYVLSDTLRLRPTSNLIGLHPRQTWFLAADGHPNFTDPDAPRALVETPLGGRNIVVGLGVDTAKQTPGAVNLLWQSGDGSYLADIATQFIKWHPDDITSGDPGYTYRGRHKYSIWVRGGGGTIANVWSINGWADNGLLVEDTDVPARVYEISVEHHEHREVVLRNVHGWRFLGLQTEDHIYGWRSQAVEITGSSGLLFANPVFFRVATVLGPYPYAVSVQDSSGIVLRGNRGYRNIEPQFTQWGAAVVDHGTGRKVPEIEFALIEIAG</sequence>
<keyword evidence="3" id="KW-0456">Lyase</keyword>
<evidence type="ECO:0000313" key="4">
    <source>
        <dbReference type="Proteomes" id="UP000182977"/>
    </source>
</evidence>
<dbReference type="Proteomes" id="UP000182977">
    <property type="component" value="Chromosome I"/>
</dbReference>
<protein>
    <submittedName>
        <fullName evidence="3">Pectate lyase superfamily protein</fullName>
    </submittedName>
</protein>
<name>A0A1H2IQL7_9ACTN</name>
<organism evidence="3 4">
    <name type="scientific">Jiangella alkaliphila</name>
    <dbReference type="NCBI Taxonomy" id="419479"/>
    <lineage>
        <taxon>Bacteria</taxon>
        <taxon>Bacillati</taxon>
        <taxon>Actinomycetota</taxon>
        <taxon>Actinomycetes</taxon>
        <taxon>Jiangellales</taxon>
        <taxon>Jiangellaceae</taxon>
        <taxon>Jiangella</taxon>
    </lineage>
</organism>
<dbReference type="InterPro" id="IPR024535">
    <property type="entry name" value="RHGA/B-epi-like_pectate_lyase"/>
</dbReference>
<evidence type="ECO:0000259" key="2">
    <source>
        <dbReference type="Pfam" id="PF12708"/>
    </source>
</evidence>
<accession>A0A1H2IQL7</accession>
<feature type="chain" id="PRO_5009276863" evidence="1">
    <location>
        <begin position="40"/>
        <end position="741"/>
    </location>
</feature>
<dbReference type="SUPFAM" id="SSF51126">
    <property type="entry name" value="Pectin lyase-like"/>
    <property type="match status" value="2"/>
</dbReference>
<proteinExistence type="predicted"/>
<keyword evidence="4" id="KW-1185">Reference proteome</keyword>
<feature type="signal peptide" evidence="1">
    <location>
        <begin position="1"/>
        <end position="39"/>
    </location>
</feature>
<dbReference type="PROSITE" id="PS51318">
    <property type="entry name" value="TAT"/>
    <property type="match status" value="1"/>
</dbReference>
<dbReference type="InterPro" id="IPR012334">
    <property type="entry name" value="Pectin_lyas_fold"/>
</dbReference>
<reference evidence="4" key="1">
    <citation type="submission" date="2016-10" db="EMBL/GenBank/DDBJ databases">
        <authorList>
            <person name="Varghese N."/>
            <person name="Submissions S."/>
        </authorList>
    </citation>
    <scope>NUCLEOTIDE SEQUENCE [LARGE SCALE GENOMIC DNA]</scope>
    <source>
        <strain evidence="4">DSM 45079</strain>
    </source>
</reference>
<dbReference type="InterPro" id="IPR011050">
    <property type="entry name" value="Pectin_lyase_fold/virulence"/>
</dbReference>
<evidence type="ECO:0000313" key="3">
    <source>
        <dbReference type="EMBL" id="SDU46352.1"/>
    </source>
</evidence>